<dbReference type="Gene3D" id="1.10.10.60">
    <property type="entry name" value="Homeodomain-like"/>
    <property type="match status" value="2"/>
</dbReference>
<dbReference type="SUPFAM" id="SSF46689">
    <property type="entry name" value="Homeodomain-like"/>
    <property type="match status" value="2"/>
</dbReference>
<dbReference type="InterPro" id="IPR003313">
    <property type="entry name" value="AraC-bd"/>
</dbReference>
<evidence type="ECO:0000259" key="4">
    <source>
        <dbReference type="PROSITE" id="PS01124"/>
    </source>
</evidence>
<organism evidence="5 6">
    <name type="scientific">Paenibacillus hemerocallicola</name>
    <dbReference type="NCBI Taxonomy" id="1172614"/>
    <lineage>
        <taxon>Bacteria</taxon>
        <taxon>Bacillati</taxon>
        <taxon>Bacillota</taxon>
        <taxon>Bacilli</taxon>
        <taxon>Bacillales</taxon>
        <taxon>Paenibacillaceae</taxon>
        <taxon>Paenibacillus</taxon>
    </lineage>
</organism>
<evidence type="ECO:0000313" key="5">
    <source>
        <dbReference type="EMBL" id="TNJ65066.1"/>
    </source>
</evidence>
<dbReference type="AlphaFoldDB" id="A0A5C4T8E4"/>
<keyword evidence="2" id="KW-0238">DNA-binding</keyword>
<dbReference type="InterPro" id="IPR018060">
    <property type="entry name" value="HTH_AraC"/>
</dbReference>
<keyword evidence="6" id="KW-1185">Reference proteome</keyword>
<evidence type="ECO:0000313" key="6">
    <source>
        <dbReference type="Proteomes" id="UP000307943"/>
    </source>
</evidence>
<accession>A0A5C4T8E4</accession>
<dbReference type="Pfam" id="PF12833">
    <property type="entry name" value="HTH_18"/>
    <property type="match status" value="1"/>
</dbReference>
<dbReference type="Gene3D" id="2.60.120.280">
    <property type="entry name" value="Regulatory protein AraC"/>
    <property type="match status" value="1"/>
</dbReference>
<gene>
    <name evidence="5" type="ORF">FE784_16910</name>
</gene>
<dbReference type="PANTHER" id="PTHR43280">
    <property type="entry name" value="ARAC-FAMILY TRANSCRIPTIONAL REGULATOR"/>
    <property type="match status" value="1"/>
</dbReference>
<dbReference type="PANTHER" id="PTHR43280:SF2">
    <property type="entry name" value="HTH-TYPE TRANSCRIPTIONAL REGULATOR EXSA"/>
    <property type="match status" value="1"/>
</dbReference>
<dbReference type="PROSITE" id="PS01124">
    <property type="entry name" value="HTH_ARAC_FAMILY_2"/>
    <property type="match status" value="1"/>
</dbReference>
<proteinExistence type="predicted"/>
<dbReference type="OrthoDB" id="2237754at2"/>
<reference evidence="5 6" key="1">
    <citation type="submission" date="2019-05" db="EMBL/GenBank/DDBJ databases">
        <title>We sequenced the genome of Paenibacillus hemerocallicola KCTC 33185 for further insight into its adaptation and study the phylogeny of Paenibacillus.</title>
        <authorList>
            <person name="Narsing Rao M.P."/>
        </authorList>
    </citation>
    <scope>NUCLEOTIDE SEQUENCE [LARGE SCALE GENOMIC DNA]</scope>
    <source>
        <strain evidence="5 6">KCTC 33185</strain>
    </source>
</reference>
<keyword evidence="1" id="KW-0805">Transcription regulation</keyword>
<dbReference type="EMBL" id="VDCQ01000022">
    <property type="protein sequence ID" value="TNJ65066.1"/>
    <property type="molecule type" value="Genomic_DNA"/>
</dbReference>
<evidence type="ECO:0000256" key="3">
    <source>
        <dbReference type="ARBA" id="ARBA00023163"/>
    </source>
</evidence>
<dbReference type="GO" id="GO:0003700">
    <property type="term" value="F:DNA-binding transcription factor activity"/>
    <property type="evidence" value="ECO:0007669"/>
    <property type="project" value="InterPro"/>
</dbReference>
<dbReference type="SMART" id="SM00342">
    <property type="entry name" value="HTH_ARAC"/>
    <property type="match status" value="1"/>
</dbReference>
<comment type="caution">
    <text evidence="5">The sequence shown here is derived from an EMBL/GenBank/DDBJ whole genome shotgun (WGS) entry which is preliminary data.</text>
</comment>
<dbReference type="RefSeq" id="WP_139603406.1">
    <property type="nucleotide sequence ID" value="NZ_VDCQ01000022.1"/>
</dbReference>
<dbReference type="InterPro" id="IPR018062">
    <property type="entry name" value="HTH_AraC-typ_CS"/>
</dbReference>
<sequence length="289" mass="32923">MLSSYGFRYTEPADELLRIYTIGYQRITEAGYDFHGQKRANNRGMLFQYSLAGTGYLEIEGGVHAVPKGHAFLVEIPGEHRYYYDTSGTKPWEVLWIRFDGRLAVTYWNQMCGLGHILPFEKESAAIRLLLQLYGDVKGARLSGSVEQSVRIYEWLVNAWDHVVRPSKPDTSADAEIFPNAVLFMKEHLHRPITLQDIADSEQLSKYHFCKQFHLKLGMSPIAYLNKLRMEEAVSLLSTTSLPVADIARLTGFDTPGYFAKVFKRVVGGTPTEYRESKHEPAASVMRIY</sequence>
<dbReference type="Pfam" id="PF02311">
    <property type="entry name" value="AraC_binding"/>
    <property type="match status" value="1"/>
</dbReference>
<evidence type="ECO:0000256" key="2">
    <source>
        <dbReference type="ARBA" id="ARBA00023125"/>
    </source>
</evidence>
<dbReference type="PROSITE" id="PS00041">
    <property type="entry name" value="HTH_ARAC_FAMILY_1"/>
    <property type="match status" value="1"/>
</dbReference>
<feature type="domain" description="HTH araC/xylS-type" evidence="4">
    <location>
        <begin position="179"/>
        <end position="277"/>
    </location>
</feature>
<dbReference type="PRINTS" id="PR00032">
    <property type="entry name" value="HTHARAC"/>
</dbReference>
<protein>
    <submittedName>
        <fullName evidence="5">AraC family transcriptional regulator</fullName>
    </submittedName>
</protein>
<keyword evidence="3" id="KW-0804">Transcription</keyword>
<dbReference type="SUPFAM" id="SSF51215">
    <property type="entry name" value="Regulatory protein AraC"/>
    <property type="match status" value="1"/>
</dbReference>
<dbReference type="InterPro" id="IPR009057">
    <property type="entry name" value="Homeodomain-like_sf"/>
</dbReference>
<dbReference type="InterPro" id="IPR037923">
    <property type="entry name" value="HTH-like"/>
</dbReference>
<name>A0A5C4T8E4_9BACL</name>
<dbReference type="GO" id="GO:0043565">
    <property type="term" value="F:sequence-specific DNA binding"/>
    <property type="evidence" value="ECO:0007669"/>
    <property type="project" value="InterPro"/>
</dbReference>
<evidence type="ECO:0000256" key="1">
    <source>
        <dbReference type="ARBA" id="ARBA00023015"/>
    </source>
</evidence>
<dbReference type="Proteomes" id="UP000307943">
    <property type="component" value="Unassembled WGS sequence"/>
</dbReference>
<dbReference type="InterPro" id="IPR020449">
    <property type="entry name" value="Tscrpt_reg_AraC-type_HTH"/>
</dbReference>